<reference evidence="2 3" key="1">
    <citation type="submission" date="2018-11" db="EMBL/GenBank/DDBJ databases">
        <authorList>
            <consortium name="Pathogen Informatics"/>
        </authorList>
    </citation>
    <scope>NUCLEOTIDE SEQUENCE [LARGE SCALE GENOMIC DNA]</scope>
</reference>
<protein>
    <submittedName>
        <fullName evidence="4">Col_cuticle_N domain-containing protein</fullName>
    </submittedName>
</protein>
<keyword evidence="1" id="KW-0472">Membrane</keyword>
<accession>A0A3P8APC6</accession>
<proteinExistence type="predicted"/>
<dbReference type="WBParaSite" id="HPBE_0001974401-mRNA-1">
    <property type="protein sequence ID" value="HPBE_0001974401-mRNA-1"/>
    <property type="gene ID" value="HPBE_0001974401"/>
</dbReference>
<dbReference type="EMBL" id="UZAH01031589">
    <property type="protein sequence ID" value="VDP16492.1"/>
    <property type="molecule type" value="Genomic_DNA"/>
</dbReference>
<dbReference type="AlphaFoldDB" id="A0A183GC68"/>
<name>A0A183GC68_HELPZ</name>
<evidence type="ECO:0000313" key="4">
    <source>
        <dbReference type="WBParaSite" id="HPBE_0001974401-mRNA-1"/>
    </source>
</evidence>
<feature type="transmembrane region" description="Helical" evidence="1">
    <location>
        <begin position="27"/>
        <end position="46"/>
    </location>
</feature>
<accession>A0A183GC68</accession>
<gene>
    <name evidence="2" type="ORF">HPBE_LOCUS19743</name>
</gene>
<keyword evidence="3" id="KW-1185">Reference proteome</keyword>
<evidence type="ECO:0000313" key="2">
    <source>
        <dbReference type="EMBL" id="VDP16492.1"/>
    </source>
</evidence>
<organism evidence="3 4">
    <name type="scientific">Heligmosomoides polygyrus</name>
    <name type="common">Parasitic roundworm</name>
    <dbReference type="NCBI Taxonomy" id="6339"/>
    <lineage>
        <taxon>Eukaryota</taxon>
        <taxon>Metazoa</taxon>
        <taxon>Ecdysozoa</taxon>
        <taxon>Nematoda</taxon>
        <taxon>Chromadorea</taxon>
        <taxon>Rhabditida</taxon>
        <taxon>Rhabditina</taxon>
        <taxon>Rhabditomorpha</taxon>
        <taxon>Strongyloidea</taxon>
        <taxon>Heligmosomidae</taxon>
        <taxon>Heligmosomoides</taxon>
    </lineage>
</organism>
<dbReference type="OrthoDB" id="5873336at2759"/>
<evidence type="ECO:0000313" key="3">
    <source>
        <dbReference type="Proteomes" id="UP000050761"/>
    </source>
</evidence>
<keyword evidence="1" id="KW-1133">Transmembrane helix</keyword>
<sequence length="140" mass="16549">MLATRRDPSTRISYMTFILEDPDFGRMAYTVSILLMFSLVILLLMLRSIKRSSSGIEMEALLEAMRFREELDLQERQRRRLMKAKTKVPSFYYHHCCVFTLPAVASHYRTYIRDSAVRKATEFVFKNSATKSRLYFSHFV</sequence>
<keyword evidence="1" id="KW-0812">Transmembrane</keyword>
<dbReference type="Proteomes" id="UP000050761">
    <property type="component" value="Unassembled WGS sequence"/>
</dbReference>
<evidence type="ECO:0000256" key="1">
    <source>
        <dbReference type="SAM" id="Phobius"/>
    </source>
</evidence>
<reference evidence="4" key="2">
    <citation type="submission" date="2019-09" db="UniProtKB">
        <authorList>
            <consortium name="WormBaseParasite"/>
        </authorList>
    </citation>
    <scope>IDENTIFICATION</scope>
</reference>